<protein>
    <submittedName>
        <fullName evidence="1">Glycosyltransferase</fullName>
        <ecNumber evidence="1">2.4.-.-</ecNumber>
    </submittedName>
</protein>
<dbReference type="SUPFAM" id="SSF53756">
    <property type="entry name" value="UDP-Glycosyltransferase/glycogen phosphorylase"/>
    <property type="match status" value="1"/>
</dbReference>
<keyword evidence="1" id="KW-0808">Transferase</keyword>
<dbReference type="PANTHER" id="PTHR12526">
    <property type="entry name" value="GLYCOSYLTRANSFERASE"/>
    <property type="match status" value="1"/>
</dbReference>
<proteinExistence type="predicted"/>
<organism evidence="1 2">
    <name type="scientific">Candidatus Gemmiger excrementipullorum</name>
    <dbReference type="NCBI Taxonomy" id="2838610"/>
    <lineage>
        <taxon>Bacteria</taxon>
        <taxon>Bacillati</taxon>
        <taxon>Bacillota</taxon>
        <taxon>Clostridia</taxon>
        <taxon>Eubacteriales</taxon>
        <taxon>Gemmiger</taxon>
    </lineage>
</organism>
<dbReference type="Pfam" id="PF13692">
    <property type="entry name" value="Glyco_trans_1_4"/>
    <property type="match status" value="1"/>
</dbReference>
<keyword evidence="1" id="KW-0328">Glycosyltransferase</keyword>
<dbReference type="GO" id="GO:0016757">
    <property type="term" value="F:glycosyltransferase activity"/>
    <property type="evidence" value="ECO:0007669"/>
    <property type="project" value="UniProtKB-KW"/>
</dbReference>
<gene>
    <name evidence="1" type="ORF">H9846_08705</name>
</gene>
<sequence length="381" mass="41223">MHICFIVEGYPVPQDPFMPFVRNTVAELARQGVQCTVIAPQSLTRALVHRVPVRPAHWQDTVAPGVVVEVYQPGYITLSNRGGRFNIRQRIRAARRAYAKLARSQAFDLLYAHFWHMGVAASQVDAAKPLVVACGESRISVMQSHSAAEIGQMLDQLTGAVYVSTKNYEEAVALGLQRPGSPYVILPNGYDPQRFYKGDRQAARRELGWPQDACIAAFVGAFDARKGAARVAQALTQANKTCPVHACFIGAGPEQPACPNLLYAGKADHAKVAAYLNAADFFVLPTTHEGCCNAIIEAMACGLPVISSTGSFNDDILTPENSIRIDPLDVPALTRAIETLAADPDARAAMGAASLAKARALTMQQRVQDLRAFLEQAAARR</sequence>
<dbReference type="AlphaFoldDB" id="A0A9D1Y2Q1"/>
<reference evidence="1" key="2">
    <citation type="submission" date="2021-04" db="EMBL/GenBank/DDBJ databases">
        <authorList>
            <person name="Gilroy R."/>
        </authorList>
    </citation>
    <scope>NUCLEOTIDE SEQUENCE</scope>
    <source>
        <strain evidence="1">ChiHecec2B26-7398</strain>
    </source>
</reference>
<dbReference type="EMBL" id="DXEI01000129">
    <property type="protein sequence ID" value="HIX95521.1"/>
    <property type="molecule type" value="Genomic_DNA"/>
</dbReference>
<comment type="caution">
    <text evidence="1">The sequence shown here is derived from an EMBL/GenBank/DDBJ whole genome shotgun (WGS) entry which is preliminary data.</text>
</comment>
<dbReference type="PANTHER" id="PTHR12526:SF630">
    <property type="entry name" value="GLYCOSYLTRANSFERASE"/>
    <property type="match status" value="1"/>
</dbReference>
<dbReference type="Gene3D" id="3.40.50.2000">
    <property type="entry name" value="Glycogen Phosphorylase B"/>
    <property type="match status" value="2"/>
</dbReference>
<evidence type="ECO:0000313" key="1">
    <source>
        <dbReference type="EMBL" id="HIX95521.1"/>
    </source>
</evidence>
<dbReference type="EC" id="2.4.-.-" evidence="1"/>
<dbReference type="Proteomes" id="UP000886751">
    <property type="component" value="Unassembled WGS sequence"/>
</dbReference>
<accession>A0A9D1Y2Q1</accession>
<reference evidence="1" key="1">
    <citation type="journal article" date="2021" name="PeerJ">
        <title>Extensive microbial diversity within the chicken gut microbiome revealed by metagenomics and culture.</title>
        <authorList>
            <person name="Gilroy R."/>
            <person name="Ravi A."/>
            <person name="Getino M."/>
            <person name="Pursley I."/>
            <person name="Horton D.L."/>
            <person name="Alikhan N.F."/>
            <person name="Baker D."/>
            <person name="Gharbi K."/>
            <person name="Hall N."/>
            <person name="Watson M."/>
            <person name="Adriaenssens E.M."/>
            <person name="Foster-Nyarko E."/>
            <person name="Jarju S."/>
            <person name="Secka A."/>
            <person name="Antonio M."/>
            <person name="Oren A."/>
            <person name="Chaudhuri R.R."/>
            <person name="La Ragione R."/>
            <person name="Hildebrand F."/>
            <person name="Pallen M.J."/>
        </authorList>
    </citation>
    <scope>NUCLEOTIDE SEQUENCE</scope>
    <source>
        <strain evidence="1">ChiHecec2B26-7398</strain>
    </source>
</reference>
<name>A0A9D1Y2Q1_9FIRM</name>
<evidence type="ECO:0000313" key="2">
    <source>
        <dbReference type="Proteomes" id="UP000886751"/>
    </source>
</evidence>